<feature type="domain" description="DUF4300" evidence="2">
    <location>
        <begin position="47"/>
        <end position="291"/>
    </location>
</feature>
<name>A0ABR7DA41_9CLOT</name>
<feature type="chain" id="PRO_5047012822" evidence="1">
    <location>
        <begin position="23"/>
        <end position="293"/>
    </location>
</feature>
<gene>
    <name evidence="3" type="ORF">H8S20_05010</name>
</gene>
<reference evidence="3 4" key="1">
    <citation type="submission" date="2020-08" db="EMBL/GenBank/DDBJ databases">
        <title>Genome public.</title>
        <authorList>
            <person name="Liu C."/>
            <person name="Sun Q."/>
        </authorList>
    </citation>
    <scope>NUCLEOTIDE SEQUENCE [LARGE SCALE GENOMIC DNA]</scope>
    <source>
        <strain evidence="3 4">NSJ-6</strain>
    </source>
</reference>
<dbReference type="Pfam" id="PF14133">
    <property type="entry name" value="DUF4300"/>
    <property type="match status" value="1"/>
</dbReference>
<evidence type="ECO:0000313" key="4">
    <source>
        <dbReference type="Proteomes" id="UP000596929"/>
    </source>
</evidence>
<dbReference type="EMBL" id="JACOOO010000005">
    <property type="protein sequence ID" value="MBC5628249.1"/>
    <property type="molecule type" value="Genomic_DNA"/>
</dbReference>
<evidence type="ECO:0000259" key="2">
    <source>
        <dbReference type="Pfam" id="PF14133"/>
    </source>
</evidence>
<accession>A0ABR7DA41</accession>
<evidence type="ECO:0000313" key="3">
    <source>
        <dbReference type="EMBL" id="MBC5628249.1"/>
    </source>
</evidence>
<dbReference type="PROSITE" id="PS51257">
    <property type="entry name" value="PROKAR_LIPOPROTEIN"/>
    <property type="match status" value="1"/>
</dbReference>
<dbReference type="RefSeq" id="WP_032117813.1">
    <property type="nucleotide sequence ID" value="NZ_JACOOO010000005.1"/>
</dbReference>
<protein>
    <submittedName>
        <fullName evidence="3">DUF4300 family protein</fullName>
    </submittedName>
</protein>
<proteinExistence type="predicted"/>
<dbReference type="Proteomes" id="UP000596929">
    <property type="component" value="Unassembled WGS sequence"/>
</dbReference>
<keyword evidence="4" id="KW-1185">Reference proteome</keyword>
<keyword evidence="1" id="KW-0732">Signal</keyword>
<sequence>MKKRFITLALALVIGSMMVGCGEDKNNLTEDNNISSENQVEKVPVTLSNITNKKMEDEVKTLLINNGINGENVDTYINYINDYNERVEDKSVLKEEFVTVDSINGLYAAVSLKEKILDDGMTLSEINCRLSAFELFKDFVTTKGEIESDNYLMFDIEAIDNNPILDFNKEDKEKYINLFNPVDIGDAKDSKKIIELIKDELNKREVKIENNGKVSLINIYINDEFENKMFVGHSVVMIENDGEYIVLEKFSSIDPFQISKFSNKEDVKKYLLSRNDIYGSEIKPIILINNEEF</sequence>
<dbReference type="InterPro" id="IPR025389">
    <property type="entry name" value="DUF4300"/>
</dbReference>
<feature type="signal peptide" evidence="1">
    <location>
        <begin position="1"/>
        <end position="22"/>
    </location>
</feature>
<comment type="caution">
    <text evidence="3">The sequence shown here is derived from an EMBL/GenBank/DDBJ whole genome shotgun (WGS) entry which is preliminary data.</text>
</comment>
<evidence type="ECO:0000256" key="1">
    <source>
        <dbReference type="SAM" id="SignalP"/>
    </source>
</evidence>
<organism evidence="3 4">
    <name type="scientific">Clostridium hominis</name>
    <dbReference type="NCBI Taxonomy" id="2763036"/>
    <lineage>
        <taxon>Bacteria</taxon>
        <taxon>Bacillati</taxon>
        <taxon>Bacillota</taxon>
        <taxon>Clostridia</taxon>
        <taxon>Eubacteriales</taxon>
        <taxon>Clostridiaceae</taxon>
        <taxon>Clostridium</taxon>
    </lineage>
</organism>